<name>A0ABW5C852_9PROT</name>
<evidence type="ECO:0000313" key="3">
    <source>
        <dbReference type="Proteomes" id="UP001597296"/>
    </source>
</evidence>
<reference evidence="3" key="1">
    <citation type="journal article" date="2019" name="Int. J. Syst. Evol. Microbiol.">
        <title>The Global Catalogue of Microorganisms (GCM) 10K type strain sequencing project: providing services to taxonomists for standard genome sequencing and annotation.</title>
        <authorList>
            <consortium name="The Broad Institute Genomics Platform"/>
            <consortium name="The Broad Institute Genome Sequencing Center for Infectious Disease"/>
            <person name="Wu L."/>
            <person name="Ma J."/>
        </authorList>
    </citation>
    <scope>NUCLEOTIDE SEQUENCE [LARGE SCALE GENOMIC DNA]</scope>
    <source>
        <strain evidence="3">KCTC 15012</strain>
    </source>
</reference>
<dbReference type="RefSeq" id="WP_377315103.1">
    <property type="nucleotide sequence ID" value="NZ_JBHUIY010000008.1"/>
</dbReference>
<gene>
    <name evidence="2" type="ORF">ACFSNB_05865</name>
</gene>
<evidence type="ECO:0000256" key="1">
    <source>
        <dbReference type="SAM" id="SignalP"/>
    </source>
</evidence>
<keyword evidence="2" id="KW-0378">Hydrolase</keyword>
<feature type="chain" id="PRO_5046440681" evidence="1">
    <location>
        <begin position="25"/>
        <end position="225"/>
    </location>
</feature>
<dbReference type="Proteomes" id="UP001597296">
    <property type="component" value="Unassembled WGS sequence"/>
</dbReference>
<accession>A0ABW5C852</accession>
<keyword evidence="2" id="KW-0645">Protease</keyword>
<dbReference type="EMBL" id="JBHUIY010000008">
    <property type="protein sequence ID" value="MFD2233325.1"/>
    <property type="molecule type" value="Genomic_DNA"/>
</dbReference>
<dbReference type="Gene3D" id="2.40.10.120">
    <property type="match status" value="1"/>
</dbReference>
<keyword evidence="1" id="KW-0732">Signal</keyword>
<dbReference type="SUPFAM" id="SSF50494">
    <property type="entry name" value="Trypsin-like serine proteases"/>
    <property type="match status" value="1"/>
</dbReference>
<evidence type="ECO:0000313" key="2">
    <source>
        <dbReference type="EMBL" id="MFD2233325.1"/>
    </source>
</evidence>
<feature type="signal peptide" evidence="1">
    <location>
        <begin position="1"/>
        <end position="24"/>
    </location>
</feature>
<dbReference type="GO" id="GO:0008233">
    <property type="term" value="F:peptidase activity"/>
    <property type="evidence" value="ECO:0007669"/>
    <property type="project" value="UniProtKB-KW"/>
</dbReference>
<comment type="caution">
    <text evidence="2">The sequence shown here is derived from an EMBL/GenBank/DDBJ whole genome shotgun (WGS) entry which is preliminary data.</text>
</comment>
<organism evidence="2 3">
    <name type="scientific">Phaeospirillum tilakii</name>
    <dbReference type="NCBI Taxonomy" id="741673"/>
    <lineage>
        <taxon>Bacteria</taxon>
        <taxon>Pseudomonadati</taxon>
        <taxon>Pseudomonadota</taxon>
        <taxon>Alphaproteobacteria</taxon>
        <taxon>Rhodospirillales</taxon>
        <taxon>Rhodospirillaceae</taxon>
        <taxon>Phaeospirillum</taxon>
    </lineage>
</organism>
<proteinExistence type="predicted"/>
<sequence>MMRPALLPSLLLLFLLAAAPPAAAGPGPAETGVRVEKPAGDGVHFSQGSGVYLGGGLVLTAAHVVKVDPGSPRVTVLLDGRRLDATLVRDGQQDGIDLALLRLPATSLDPARQAQAAVTLCPDNPEPSRPVQVAALGSVRNAFTIPTPLDSEGPRDTGAWTNILATGFKPGSSGGGVFDPRRSCLWGILAVEMSGPSKTTGRQLDLTAFVPASRIEPFLGSPTAE</sequence>
<dbReference type="InterPro" id="IPR009003">
    <property type="entry name" value="Peptidase_S1_PA"/>
</dbReference>
<protein>
    <submittedName>
        <fullName evidence="2">Serine protease</fullName>
    </submittedName>
</protein>
<keyword evidence="3" id="KW-1185">Reference proteome</keyword>
<dbReference type="GO" id="GO:0006508">
    <property type="term" value="P:proteolysis"/>
    <property type="evidence" value="ECO:0007669"/>
    <property type="project" value="UniProtKB-KW"/>
</dbReference>
<dbReference type="Pfam" id="PF13365">
    <property type="entry name" value="Trypsin_2"/>
    <property type="match status" value="1"/>
</dbReference>